<keyword evidence="2" id="KW-0812">Transmembrane</keyword>
<evidence type="ECO:0008006" key="5">
    <source>
        <dbReference type="Google" id="ProtNLM"/>
    </source>
</evidence>
<dbReference type="EMBL" id="AP027731">
    <property type="protein sequence ID" value="BDZ44632.1"/>
    <property type="molecule type" value="Genomic_DNA"/>
</dbReference>
<dbReference type="RefSeq" id="WP_286278071.1">
    <property type="nucleotide sequence ID" value="NZ_AP027731.1"/>
</dbReference>
<name>A0ABN6XI93_9MICO</name>
<evidence type="ECO:0000313" key="3">
    <source>
        <dbReference type="EMBL" id="BDZ44632.1"/>
    </source>
</evidence>
<feature type="transmembrane region" description="Helical" evidence="2">
    <location>
        <begin position="81"/>
        <end position="98"/>
    </location>
</feature>
<gene>
    <name evidence="3" type="ORF">GCM10025866_05410</name>
</gene>
<sequence length="129" mass="13799">MTRLDVLAVVAVVLLGGLTAAGAVLTVRRARDPRWRRDQWIAHNATAGSRTLAAGMFALWCGTLLVAGAVTLFYVHPLLGVALLIAGAAQATFAVYLARVGRRPPEDGWFDGADAEPDEQSRLDRNTSD</sequence>
<feature type="region of interest" description="Disordered" evidence="1">
    <location>
        <begin position="105"/>
        <end position="129"/>
    </location>
</feature>
<keyword evidence="2" id="KW-1133">Transmembrane helix</keyword>
<feature type="transmembrane region" description="Helical" evidence="2">
    <location>
        <begin position="6"/>
        <end position="27"/>
    </location>
</feature>
<accession>A0ABN6XI93</accession>
<evidence type="ECO:0000313" key="4">
    <source>
        <dbReference type="Proteomes" id="UP001321498"/>
    </source>
</evidence>
<protein>
    <recommendedName>
        <fullName evidence="5">Integral membrane protein</fullName>
    </recommendedName>
</protein>
<proteinExistence type="predicted"/>
<reference evidence="4" key="1">
    <citation type="journal article" date="2019" name="Int. J. Syst. Evol. Microbiol.">
        <title>The Global Catalogue of Microorganisms (GCM) 10K type strain sequencing project: providing services to taxonomists for standard genome sequencing and annotation.</title>
        <authorList>
            <consortium name="The Broad Institute Genomics Platform"/>
            <consortium name="The Broad Institute Genome Sequencing Center for Infectious Disease"/>
            <person name="Wu L."/>
            <person name="Ma J."/>
        </authorList>
    </citation>
    <scope>NUCLEOTIDE SEQUENCE [LARGE SCALE GENOMIC DNA]</scope>
    <source>
        <strain evidence="4">NBRC 108725</strain>
    </source>
</reference>
<feature type="compositionally biased region" description="Basic and acidic residues" evidence="1">
    <location>
        <begin position="119"/>
        <end position="129"/>
    </location>
</feature>
<evidence type="ECO:0000256" key="1">
    <source>
        <dbReference type="SAM" id="MobiDB-lite"/>
    </source>
</evidence>
<dbReference type="Proteomes" id="UP001321498">
    <property type="component" value="Chromosome"/>
</dbReference>
<evidence type="ECO:0000256" key="2">
    <source>
        <dbReference type="SAM" id="Phobius"/>
    </source>
</evidence>
<feature type="transmembrane region" description="Helical" evidence="2">
    <location>
        <begin position="52"/>
        <end position="75"/>
    </location>
</feature>
<keyword evidence="2" id="KW-0472">Membrane</keyword>
<organism evidence="3 4">
    <name type="scientific">Naasia aerilata</name>
    <dbReference type="NCBI Taxonomy" id="1162966"/>
    <lineage>
        <taxon>Bacteria</taxon>
        <taxon>Bacillati</taxon>
        <taxon>Actinomycetota</taxon>
        <taxon>Actinomycetes</taxon>
        <taxon>Micrococcales</taxon>
        <taxon>Microbacteriaceae</taxon>
        <taxon>Naasia</taxon>
    </lineage>
</organism>
<keyword evidence="4" id="KW-1185">Reference proteome</keyword>